<keyword evidence="1" id="KW-0732">Signal</keyword>
<feature type="signal peptide" evidence="1">
    <location>
        <begin position="1"/>
        <end position="19"/>
    </location>
</feature>
<proteinExistence type="predicted"/>
<evidence type="ECO:0000313" key="3">
    <source>
        <dbReference type="Proteomes" id="UP001449657"/>
    </source>
</evidence>
<feature type="chain" id="PRO_5046489147" evidence="1">
    <location>
        <begin position="20"/>
        <end position="69"/>
    </location>
</feature>
<accession>A0ABZ2Z2I3</accession>
<evidence type="ECO:0000313" key="2">
    <source>
        <dbReference type="EMBL" id="WZN46135.1"/>
    </source>
</evidence>
<gene>
    <name evidence="2" type="ORF">WJU22_24890</name>
</gene>
<keyword evidence="3" id="KW-1185">Reference proteome</keyword>
<protein>
    <submittedName>
        <fullName evidence="2">Uncharacterized protein</fullName>
    </submittedName>
</protein>
<reference evidence="2 3" key="1">
    <citation type="submission" date="2024-03" db="EMBL/GenBank/DDBJ databases">
        <title>Chitinophaga caseinilytica sp. nov., a casein hydrolysing bacterium isolated from forest soil.</title>
        <authorList>
            <person name="Lee D.S."/>
            <person name="Han D.M."/>
            <person name="Baek J.H."/>
            <person name="Choi D.G."/>
            <person name="Jeon J.H."/>
            <person name="Jeon C.O."/>
        </authorList>
    </citation>
    <scope>NUCLEOTIDE SEQUENCE [LARGE SCALE GENOMIC DNA]</scope>
    <source>
        <strain evidence="2 3">KACC 19118</strain>
    </source>
</reference>
<dbReference type="RefSeq" id="WP_341840876.1">
    <property type="nucleotide sequence ID" value="NZ_CP149792.1"/>
</dbReference>
<name>A0ABZ2Z2I3_9BACT</name>
<sequence length="69" mass="7793">MKSLTLSLLLFVTQLAASAQSRDKILQWVKQHQTDSLVAACALPFEMDLGDLPENRIFKTSSQLKIKFQ</sequence>
<evidence type="ECO:0000256" key="1">
    <source>
        <dbReference type="SAM" id="SignalP"/>
    </source>
</evidence>
<dbReference type="EMBL" id="CP150096">
    <property type="protein sequence ID" value="WZN46135.1"/>
    <property type="molecule type" value="Genomic_DNA"/>
</dbReference>
<organism evidence="2 3">
    <name type="scientific">Chitinophaga caseinilytica</name>
    <dbReference type="NCBI Taxonomy" id="2267521"/>
    <lineage>
        <taxon>Bacteria</taxon>
        <taxon>Pseudomonadati</taxon>
        <taxon>Bacteroidota</taxon>
        <taxon>Chitinophagia</taxon>
        <taxon>Chitinophagales</taxon>
        <taxon>Chitinophagaceae</taxon>
        <taxon>Chitinophaga</taxon>
    </lineage>
</organism>
<dbReference type="Proteomes" id="UP001449657">
    <property type="component" value="Chromosome"/>
</dbReference>